<organism evidence="3 4">
    <name type="scientific">Lactococcus lactis subsp. lactis</name>
    <name type="common">Streptococcus lactis</name>
    <dbReference type="NCBI Taxonomy" id="1360"/>
    <lineage>
        <taxon>Bacteria</taxon>
        <taxon>Bacillati</taxon>
        <taxon>Bacillota</taxon>
        <taxon>Bacilli</taxon>
        <taxon>Lactobacillales</taxon>
        <taxon>Streptococcaceae</taxon>
        <taxon>Lactococcus</taxon>
    </lineage>
</organism>
<dbReference type="Proteomes" id="UP000053058">
    <property type="component" value="Unassembled WGS sequence"/>
</dbReference>
<dbReference type="InterPro" id="IPR049945">
    <property type="entry name" value="AAA_22"/>
</dbReference>
<dbReference type="GO" id="GO:0016887">
    <property type="term" value="F:ATP hydrolysis activity"/>
    <property type="evidence" value="ECO:0007669"/>
    <property type="project" value="InterPro"/>
</dbReference>
<accession>A0A0V8D5X4</accession>
<comment type="caution">
    <text evidence="3">The sequence shown here is derived from an EMBL/GenBank/DDBJ whole genome shotgun (WGS) entry which is preliminary data.</text>
</comment>
<proteinExistence type="predicted"/>
<reference evidence="4" key="1">
    <citation type="submission" date="2015-10" db="EMBL/GenBank/DDBJ databases">
        <title>Draft Genome Sequences of 11 Lactococcus lactis subspecies cremoris strains.</title>
        <authorList>
            <person name="Wels M."/>
            <person name="Backus L."/>
            <person name="Boekhorst J."/>
            <person name="Dijkstra A."/>
            <person name="Beerthuizen M."/>
            <person name="Kelly W."/>
            <person name="Siezen R."/>
            <person name="Bachmann H."/>
            <person name="Van Hijum S."/>
        </authorList>
    </citation>
    <scope>NUCLEOTIDE SEQUENCE [LARGE SCALE GENOMIC DNA]</scope>
    <source>
        <strain evidence="4">KF282</strain>
    </source>
</reference>
<dbReference type="Pfam" id="PF13401">
    <property type="entry name" value="AAA_22"/>
    <property type="match status" value="1"/>
</dbReference>
<protein>
    <recommendedName>
        <fullName evidence="2">ORC1/DEAH AAA+ ATPase domain-containing protein</fullName>
    </recommendedName>
</protein>
<dbReference type="SUPFAM" id="SSF52540">
    <property type="entry name" value="P-loop containing nucleoside triphosphate hydrolases"/>
    <property type="match status" value="1"/>
</dbReference>
<dbReference type="RefSeq" id="WP_152994327.1">
    <property type="nucleotide sequence ID" value="NZ_LKLN01000003.1"/>
</dbReference>
<dbReference type="InterPro" id="IPR027417">
    <property type="entry name" value="P-loop_NTPase"/>
</dbReference>
<evidence type="ECO:0000313" key="4">
    <source>
        <dbReference type="Proteomes" id="UP000053058"/>
    </source>
</evidence>
<gene>
    <name evidence="3" type="ORF">KF282_0033</name>
</gene>
<evidence type="ECO:0000259" key="2">
    <source>
        <dbReference type="Pfam" id="PF13401"/>
    </source>
</evidence>
<feature type="region of interest" description="Disordered" evidence="1">
    <location>
        <begin position="293"/>
        <end position="312"/>
    </location>
</feature>
<dbReference type="Gene3D" id="3.40.50.300">
    <property type="entry name" value="P-loop containing nucleotide triphosphate hydrolases"/>
    <property type="match status" value="1"/>
</dbReference>
<evidence type="ECO:0000313" key="3">
    <source>
        <dbReference type="EMBL" id="KSU08783.1"/>
    </source>
</evidence>
<dbReference type="AlphaFoldDB" id="A0A0V8D5X4"/>
<name>A0A0V8D5X4_LACLL</name>
<sequence length="775" mass="92343">MNKVKNYVSAYNWENRKYFNFLSFESEVIAELENIINSLEGIFVLAGKRGSGKTSLINRAKENVKSDKNIIITVSRFTNNKAMLREILKQLEENLGTVFNNELENFNNLLKNFDEEHFEFRRRIGGVEKEGIKLEGNEWKFLQSKYIVISQAKKMFEDISNKFSGKVSGIDESKHIIEVLEKHLDNFTLFNSQYLGRYPRRDRFFRKQYTNIDEKYLKEKFKKIESNILKIKEKYEILTTLQDFIEQAGKRKVNFDLNIILETKNEFEIIEKTEKKKTVGIDLIKVVNVSSKHNKSDNKSTSDTKTEKTQQVESEEDKYYGLLQLLKVISPVVKITLIIDELDKSSREVLFNLLDTHKSLFLDSGLSTIFITDVYAALELQANRSSYIQESNTILVRSLDLYGFLRRRTYTRGFKEYSFIELLEFYYYSQGNNRKIVNMKNNRFSAILSFNFFAFQKTDFYYELSDLEKEIASDFIFELFKYLRIVERITYDDLDEFSSGFEKNNEIKSIYTRGLLKKIKNYLYKREFDSYFHWESDLIYKEKDYSIFSYDNQHIISKFLKQLVKKENLFAPINSKNIILEYKESLIYELELLNFMSDNKIEEKSFLKWLKWNAGLNPKAYCGNMKEKRFALEDEYHPEYGIDDAKRLILRYTDEIVGVILFYPYNEFENSNSYETPLINGFVVRKTNFGEVIYYPYLGYIGLDSHKPKHLIEFKEFMTKEKVKYYEITEEDIPMKEWGKCFKDDGDNQKEKIQDVTVKYLSQWTKNLDNLNRWR</sequence>
<dbReference type="PATRIC" id="fig|1360.105.peg.2512"/>
<feature type="compositionally biased region" description="Basic and acidic residues" evidence="1">
    <location>
        <begin position="294"/>
        <end position="310"/>
    </location>
</feature>
<dbReference type="EMBL" id="LKLN01000003">
    <property type="protein sequence ID" value="KSU08783.1"/>
    <property type="molecule type" value="Genomic_DNA"/>
</dbReference>
<feature type="domain" description="ORC1/DEAH AAA+ ATPase" evidence="2">
    <location>
        <begin position="39"/>
        <end position="100"/>
    </location>
</feature>
<evidence type="ECO:0000256" key="1">
    <source>
        <dbReference type="SAM" id="MobiDB-lite"/>
    </source>
</evidence>